<evidence type="ECO:0000313" key="2">
    <source>
        <dbReference type="EMBL" id="QDL94242.1"/>
    </source>
</evidence>
<protein>
    <submittedName>
        <fullName evidence="2">Glycosyltransferase family 4 protein</fullName>
    </submittedName>
</protein>
<name>A0A5B8G4M1_9RHOB</name>
<evidence type="ECO:0000259" key="1">
    <source>
        <dbReference type="Pfam" id="PF00534"/>
    </source>
</evidence>
<dbReference type="PANTHER" id="PTHR12526">
    <property type="entry name" value="GLYCOSYLTRANSFERASE"/>
    <property type="match status" value="1"/>
</dbReference>
<keyword evidence="2" id="KW-0614">Plasmid</keyword>
<dbReference type="AlphaFoldDB" id="A0A5B8G4M1"/>
<organism evidence="2 3">
    <name type="scientific">Paroceanicella profunda</name>
    <dbReference type="NCBI Taxonomy" id="2579971"/>
    <lineage>
        <taxon>Bacteria</taxon>
        <taxon>Pseudomonadati</taxon>
        <taxon>Pseudomonadota</taxon>
        <taxon>Alphaproteobacteria</taxon>
        <taxon>Rhodobacterales</taxon>
        <taxon>Paracoccaceae</taxon>
        <taxon>Paroceanicella</taxon>
    </lineage>
</organism>
<dbReference type="Pfam" id="PF00534">
    <property type="entry name" value="Glycos_transf_1"/>
    <property type="match status" value="1"/>
</dbReference>
<proteinExistence type="predicted"/>
<dbReference type="SUPFAM" id="SSF53756">
    <property type="entry name" value="UDP-Glycosyltransferase/glycogen phosphorylase"/>
    <property type="match status" value="1"/>
</dbReference>
<keyword evidence="3" id="KW-1185">Reference proteome</keyword>
<dbReference type="EMBL" id="CP040819">
    <property type="protein sequence ID" value="QDL94242.1"/>
    <property type="molecule type" value="Genomic_DNA"/>
</dbReference>
<dbReference type="Gene3D" id="3.40.50.2000">
    <property type="entry name" value="Glycogen Phosphorylase B"/>
    <property type="match status" value="1"/>
</dbReference>
<evidence type="ECO:0000313" key="3">
    <source>
        <dbReference type="Proteomes" id="UP000305888"/>
    </source>
</evidence>
<accession>A0A5B8G4M1</accession>
<dbReference type="GO" id="GO:0016757">
    <property type="term" value="F:glycosyltransferase activity"/>
    <property type="evidence" value="ECO:0007669"/>
    <property type="project" value="InterPro"/>
</dbReference>
<dbReference type="KEGG" id="ppru:FDP22_20605"/>
<reference evidence="2 3" key="1">
    <citation type="submission" date="2019-06" db="EMBL/GenBank/DDBJ databases">
        <title>Genome sequence of Rhodobacteraceae bacterium D4M1.</title>
        <authorList>
            <person name="Cao J."/>
        </authorList>
    </citation>
    <scope>NUCLEOTIDE SEQUENCE [LARGE SCALE GENOMIC DNA]</scope>
    <source>
        <strain evidence="2 3">D4M1</strain>
        <plasmid evidence="3">pd4m1a</plasmid>
    </source>
</reference>
<dbReference type="Proteomes" id="UP000305888">
    <property type="component" value="Plasmid pD4M1A"/>
</dbReference>
<keyword evidence="2" id="KW-0808">Transferase</keyword>
<gene>
    <name evidence="2" type="ORF">FDP22_20605</name>
</gene>
<sequence length="350" mass="37995">MPCRVERRPMSSVVFLDTLCPFPYDAATAQRRALGPVETTVVRVAEALARHHSVTVHQHCWTERTGLDTAVAYSGVDDVPSLAGRLTCDHLVVLNAPHTLAQAARRFRGGKLWLWLHLMPARRGAAGLGASVIAADAGVIVLSERQGAAVAAHVRAEEGIDLTARIRVIPPPVIVPPLRGPRPEVNPDRLLFAGGPHEGLDDVIRAFAAVQARRPSARLVLAHPDLAHSYAYGDNPAIRSLGALPHGEMVRCMRESFCLFHAEARLPRAFSLSLAEAAVLGVPAIAHAGLGANDEVLADPRQLLDVTDRAAVAERLEDWWREGRPVPAPRPEWSRVSVVQQWRRMLAEAG</sequence>
<dbReference type="InterPro" id="IPR001296">
    <property type="entry name" value="Glyco_trans_1"/>
</dbReference>
<dbReference type="OrthoDB" id="7819717at2"/>
<feature type="domain" description="Glycosyl transferase family 1" evidence="1">
    <location>
        <begin position="196"/>
        <end position="320"/>
    </location>
</feature>
<geneLocation type="plasmid" evidence="3">
    <name>pd4m1a</name>
</geneLocation>